<dbReference type="Proteomes" id="UP001187531">
    <property type="component" value="Unassembled WGS sequence"/>
</dbReference>
<feature type="region of interest" description="Disordered" evidence="1">
    <location>
        <begin position="62"/>
        <end position="99"/>
    </location>
</feature>
<keyword evidence="4" id="KW-1185">Reference proteome</keyword>
<gene>
    <name evidence="3" type="ORF">QYM36_000973</name>
</gene>
<dbReference type="InterPro" id="IPR036047">
    <property type="entry name" value="F-box-like_dom_sf"/>
</dbReference>
<evidence type="ECO:0000313" key="3">
    <source>
        <dbReference type="EMBL" id="KAK2724300.1"/>
    </source>
</evidence>
<accession>A0AA88I567</accession>
<sequence length="201" mass="22325">SDEICVNTRNLPLEVMQHIARFLDVKSVNILARTSKYENNALNPVMDESVCTRLYDEPSANASNFVQSRKRPLEDISSPEGDGMIPKSKKTRNSSSENSSLSVPVIDECISTRLCDDLSANASNLLQSRKTPLEEINIPDDDPVSPLEYQAPANVIYAPACITCLDHFHTIISDFVIFAKNVDHTSTKKSEIICFNKNLGH</sequence>
<dbReference type="InterPro" id="IPR001810">
    <property type="entry name" value="F-box_dom"/>
</dbReference>
<dbReference type="Pfam" id="PF00646">
    <property type="entry name" value="F-box"/>
    <property type="match status" value="1"/>
</dbReference>
<evidence type="ECO:0000259" key="2">
    <source>
        <dbReference type="Pfam" id="PF00646"/>
    </source>
</evidence>
<evidence type="ECO:0000313" key="4">
    <source>
        <dbReference type="Proteomes" id="UP001187531"/>
    </source>
</evidence>
<dbReference type="AlphaFoldDB" id="A0AA88I567"/>
<evidence type="ECO:0000256" key="1">
    <source>
        <dbReference type="SAM" id="MobiDB-lite"/>
    </source>
</evidence>
<organism evidence="3 4">
    <name type="scientific">Artemia franciscana</name>
    <name type="common">Brine shrimp</name>
    <name type="synonym">Artemia sanfranciscana</name>
    <dbReference type="NCBI Taxonomy" id="6661"/>
    <lineage>
        <taxon>Eukaryota</taxon>
        <taxon>Metazoa</taxon>
        <taxon>Ecdysozoa</taxon>
        <taxon>Arthropoda</taxon>
        <taxon>Crustacea</taxon>
        <taxon>Branchiopoda</taxon>
        <taxon>Anostraca</taxon>
        <taxon>Artemiidae</taxon>
        <taxon>Artemia</taxon>
    </lineage>
</organism>
<dbReference type="EMBL" id="JAVRJZ010000003">
    <property type="protein sequence ID" value="KAK2724300.1"/>
    <property type="molecule type" value="Genomic_DNA"/>
</dbReference>
<feature type="non-terminal residue" evidence="3">
    <location>
        <position position="201"/>
    </location>
</feature>
<dbReference type="SUPFAM" id="SSF81383">
    <property type="entry name" value="F-box domain"/>
    <property type="match status" value="1"/>
</dbReference>
<reference evidence="3" key="1">
    <citation type="submission" date="2023-07" db="EMBL/GenBank/DDBJ databases">
        <title>Chromosome-level genome assembly of Artemia franciscana.</title>
        <authorList>
            <person name="Jo E."/>
        </authorList>
    </citation>
    <scope>NUCLEOTIDE SEQUENCE</scope>
    <source>
        <tissue evidence="3">Whole body</tissue>
    </source>
</reference>
<proteinExistence type="predicted"/>
<comment type="caution">
    <text evidence="3">The sequence shown here is derived from an EMBL/GenBank/DDBJ whole genome shotgun (WGS) entry which is preliminary data.</text>
</comment>
<name>A0AA88I567_ARTSF</name>
<feature type="non-terminal residue" evidence="3">
    <location>
        <position position="1"/>
    </location>
</feature>
<feature type="domain" description="F-box" evidence="2">
    <location>
        <begin position="10"/>
        <end position="38"/>
    </location>
</feature>
<protein>
    <recommendedName>
        <fullName evidence="2">F-box domain-containing protein</fullName>
    </recommendedName>
</protein>